<evidence type="ECO:0000313" key="2">
    <source>
        <dbReference type="EMBL" id="NYD54399.1"/>
    </source>
</evidence>
<reference evidence="2 3" key="1">
    <citation type="submission" date="2020-07" db="EMBL/GenBank/DDBJ databases">
        <title>Sequencing the genomes of 1000 actinobacteria strains.</title>
        <authorList>
            <person name="Klenk H.-P."/>
        </authorList>
    </citation>
    <scope>NUCLEOTIDE SEQUENCE [LARGE SCALE GENOMIC DNA]</scope>
    <source>
        <strain evidence="2 3">DSM 22185</strain>
    </source>
</reference>
<feature type="compositionally biased region" description="Polar residues" evidence="1">
    <location>
        <begin position="18"/>
        <end position="28"/>
    </location>
</feature>
<dbReference type="Proteomes" id="UP000552045">
    <property type="component" value="Unassembled WGS sequence"/>
</dbReference>
<evidence type="ECO:0000256" key="1">
    <source>
        <dbReference type="SAM" id="MobiDB-lite"/>
    </source>
</evidence>
<feature type="region of interest" description="Disordered" evidence="1">
    <location>
        <begin position="18"/>
        <end position="37"/>
    </location>
</feature>
<dbReference type="EMBL" id="JACCBH010000001">
    <property type="protein sequence ID" value="NYD54399.1"/>
    <property type="molecule type" value="Genomic_DNA"/>
</dbReference>
<evidence type="ECO:0000313" key="3">
    <source>
        <dbReference type="Proteomes" id="UP000552045"/>
    </source>
</evidence>
<dbReference type="AlphaFoldDB" id="A0A7Y9JP75"/>
<dbReference type="InterPro" id="IPR014718">
    <property type="entry name" value="GH-type_carb-bd"/>
</dbReference>
<dbReference type="RefSeq" id="WP_179432686.1">
    <property type="nucleotide sequence ID" value="NZ_BAABLC010000001.1"/>
</dbReference>
<proteinExistence type="predicted"/>
<protein>
    <submittedName>
        <fullName evidence="2">Uncharacterized protein</fullName>
    </submittedName>
</protein>
<name>A0A7Y9JP75_9MICO</name>
<comment type="caution">
    <text evidence="2">The sequence shown here is derived from an EMBL/GenBank/DDBJ whole genome shotgun (WGS) entry which is preliminary data.</text>
</comment>
<dbReference type="GO" id="GO:0030246">
    <property type="term" value="F:carbohydrate binding"/>
    <property type="evidence" value="ECO:0007669"/>
    <property type="project" value="InterPro"/>
</dbReference>
<gene>
    <name evidence="2" type="ORF">BKA02_001454</name>
</gene>
<dbReference type="Gene3D" id="2.70.98.10">
    <property type="match status" value="1"/>
</dbReference>
<keyword evidence="3" id="KW-1185">Reference proteome</keyword>
<organism evidence="2 3">
    <name type="scientific">Microbacterium pseudoresistens</name>
    <dbReference type="NCBI Taxonomy" id="640634"/>
    <lineage>
        <taxon>Bacteria</taxon>
        <taxon>Bacillati</taxon>
        <taxon>Actinomycetota</taxon>
        <taxon>Actinomycetes</taxon>
        <taxon>Micrococcales</taxon>
        <taxon>Microbacteriaceae</taxon>
        <taxon>Microbacterium</taxon>
    </lineage>
</organism>
<accession>A0A7Y9JP75</accession>
<sequence length="248" mass="27609">MSVDPTLSGKITSVRTSGSGNWLLTPQADSRDGTTSRSRFLDASDFGGWDECFPCLTADPENEAFPDHGQAWNAEYRSSTKCPERSQGSWILRGCELHREVTRELPHRSRLTYHARFPDSATSTRVLWAAHPQFVAKSLINITLRCGDAPYCRKHGTGVVLPSLSALVPKGEGKKIAVESCPSQIVLTLSRVDEAITLEWDGRVIPEFHIWYDNGLYAREPVISPQPTIPAGRGVPRDWTLSITSYRR</sequence>